<dbReference type="Gene3D" id="1.10.12.10">
    <property type="entry name" value="Lyase 2-enoyl-coa Hydratase, Chain A, domain 2"/>
    <property type="match status" value="1"/>
</dbReference>
<gene>
    <name evidence="3" type="ORF">ACFSUO_08840</name>
</gene>
<keyword evidence="2" id="KW-0812">Transmembrane</keyword>
<evidence type="ECO:0000256" key="1">
    <source>
        <dbReference type="ARBA" id="ARBA00005254"/>
    </source>
</evidence>
<dbReference type="Proteomes" id="UP001597502">
    <property type="component" value="Unassembled WGS sequence"/>
</dbReference>
<dbReference type="InterPro" id="IPR001753">
    <property type="entry name" value="Enoyl-CoA_hydra/iso"/>
</dbReference>
<keyword evidence="4" id="KW-1185">Reference proteome</keyword>
<dbReference type="PANTHER" id="PTHR43459">
    <property type="entry name" value="ENOYL-COA HYDRATASE"/>
    <property type="match status" value="1"/>
</dbReference>
<dbReference type="RefSeq" id="WP_382393203.1">
    <property type="nucleotide sequence ID" value="NZ_JBHUNA010000019.1"/>
</dbReference>
<dbReference type="EMBL" id="JBHUNA010000019">
    <property type="protein sequence ID" value="MFD2761074.1"/>
    <property type="molecule type" value="Genomic_DNA"/>
</dbReference>
<name>A0ABW5V958_9BACI</name>
<dbReference type="Gene3D" id="3.90.226.10">
    <property type="entry name" value="2-enoyl-CoA Hydratase, Chain A, domain 1"/>
    <property type="match status" value="1"/>
</dbReference>
<protein>
    <submittedName>
        <fullName evidence="3">Enoyl-CoA hydratase</fullName>
        <ecNumber evidence="3">4.2.1.17</ecNumber>
    </submittedName>
</protein>
<keyword evidence="2" id="KW-0472">Membrane</keyword>
<evidence type="ECO:0000256" key="2">
    <source>
        <dbReference type="SAM" id="Phobius"/>
    </source>
</evidence>
<keyword evidence="2" id="KW-1133">Transmembrane helix</keyword>
<dbReference type="InterPro" id="IPR014748">
    <property type="entry name" value="Enoyl-CoA_hydra_C"/>
</dbReference>
<dbReference type="PANTHER" id="PTHR43459:SF1">
    <property type="entry name" value="EG:BACN32G11.4 PROTEIN"/>
    <property type="match status" value="1"/>
</dbReference>
<dbReference type="EC" id="4.2.1.17" evidence="3"/>
<dbReference type="CDD" id="cd06558">
    <property type="entry name" value="crotonase-like"/>
    <property type="match status" value="1"/>
</dbReference>
<sequence length="256" mass="28566">MSTVLYERKKGISYIRLNRPDKYNALNREMLVDLLDVVGQAEKNDDQVVILTGQGKAFSAGGDMAMLQEFSDKAYYDEVMETIGTIIRKLYLMPKIVISAIHGSAAGLGLSLALTADYVVSGQESKMGMMFIGIGLAPDGGGHFWLRERMGTQRAKQFIWSKELVQGPEAQAMGLIDVLAEQDVMEEAGRIAEKVLVSPIQSMLQTKAIYHQSNLDTLNSYLDKERQAQWTLRNTDDHQEGVQAFIDKRKPVFKGK</sequence>
<keyword evidence="3" id="KW-0456">Lyase</keyword>
<proteinExistence type="inferred from homology"/>
<evidence type="ECO:0000313" key="4">
    <source>
        <dbReference type="Proteomes" id="UP001597502"/>
    </source>
</evidence>
<dbReference type="SUPFAM" id="SSF52096">
    <property type="entry name" value="ClpP/crotonase"/>
    <property type="match status" value="1"/>
</dbReference>
<evidence type="ECO:0000313" key="3">
    <source>
        <dbReference type="EMBL" id="MFD2761074.1"/>
    </source>
</evidence>
<dbReference type="Pfam" id="PF00378">
    <property type="entry name" value="ECH_1"/>
    <property type="match status" value="1"/>
</dbReference>
<organism evidence="3 4">
    <name type="scientific">Lentibacillus juripiscarius</name>
    <dbReference type="NCBI Taxonomy" id="257446"/>
    <lineage>
        <taxon>Bacteria</taxon>
        <taxon>Bacillati</taxon>
        <taxon>Bacillota</taxon>
        <taxon>Bacilli</taxon>
        <taxon>Bacillales</taxon>
        <taxon>Bacillaceae</taxon>
        <taxon>Lentibacillus</taxon>
    </lineage>
</organism>
<feature type="transmembrane region" description="Helical" evidence="2">
    <location>
        <begin position="128"/>
        <end position="146"/>
    </location>
</feature>
<dbReference type="NCBIfam" id="NF005804">
    <property type="entry name" value="PRK07659.1"/>
    <property type="match status" value="1"/>
</dbReference>
<dbReference type="InterPro" id="IPR029045">
    <property type="entry name" value="ClpP/crotonase-like_dom_sf"/>
</dbReference>
<feature type="transmembrane region" description="Helical" evidence="2">
    <location>
        <begin position="96"/>
        <end position="116"/>
    </location>
</feature>
<reference evidence="4" key="1">
    <citation type="journal article" date="2019" name="Int. J. Syst. Evol. Microbiol.">
        <title>The Global Catalogue of Microorganisms (GCM) 10K type strain sequencing project: providing services to taxonomists for standard genome sequencing and annotation.</title>
        <authorList>
            <consortium name="The Broad Institute Genomics Platform"/>
            <consortium name="The Broad Institute Genome Sequencing Center for Infectious Disease"/>
            <person name="Wu L."/>
            <person name="Ma J."/>
        </authorList>
    </citation>
    <scope>NUCLEOTIDE SEQUENCE [LARGE SCALE GENOMIC DNA]</scope>
    <source>
        <strain evidence="4">TISTR 1535</strain>
    </source>
</reference>
<comment type="caution">
    <text evidence="3">The sequence shown here is derived from an EMBL/GenBank/DDBJ whole genome shotgun (WGS) entry which is preliminary data.</text>
</comment>
<comment type="similarity">
    <text evidence="1">Belongs to the enoyl-CoA hydratase/isomerase family.</text>
</comment>
<dbReference type="GO" id="GO:0004300">
    <property type="term" value="F:enoyl-CoA hydratase activity"/>
    <property type="evidence" value="ECO:0007669"/>
    <property type="project" value="UniProtKB-EC"/>
</dbReference>
<accession>A0ABW5V958</accession>